<keyword evidence="2" id="KW-1185">Reference proteome</keyword>
<evidence type="ECO:0000313" key="1">
    <source>
        <dbReference type="EMBL" id="CAD8117777.1"/>
    </source>
</evidence>
<organism evidence="1 2">
    <name type="scientific">Paramecium sonneborni</name>
    <dbReference type="NCBI Taxonomy" id="65129"/>
    <lineage>
        <taxon>Eukaryota</taxon>
        <taxon>Sar</taxon>
        <taxon>Alveolata</taxon>
        <taxon>Ciliophora</taxon>
        <taxon>Intramacronucleata</taxon>
        <taxon>Oligohymenophorea</taxon>
        <taxon>Peniculida</taxon>
        <taxon>Parameciidae</taxon>
        <taxon>Paramecium</taxon>
    </lineage>
</organism>
<protein>
    <submittedName>
        <fullName evidence="1">Uncharacterized protein</fullName>
    </submittedName>
</protein>
<gene>
    <name evidence="1" type="ORF">PSON_ATCC_30995.1.T1150004</name>
</gene>
<dbReference type="OrthoDB" id="10350613at2759"/>
<comment type="caution">
    <text evidence="1">The sequence shown here is derived from an EMBL/GenBank/DDBJ whole genome shotgun (WGS) entry which is preliminary data.</text>
</comment>
<name>A0A8S1QT22_9CILI</name>
<accession>A0A8S1QT22</accession>
<dbReference type="AlphaFoldDB" id="A0A8S1QT22"/>
<sequence>MIKNVLLDMKFNIQIKMQDDNMSTFDTMKFFENTKTTHQIALDYFKDESNQFLGNLMKIWEQLFDNQNELYKDNLEFCQIIERLSQQIDKIDDSLSSTPQIKNYSLKKVEAQFLKHQN</sequence>
<dbReference type="EMBL" id="CAJJDN010000115">
    <property type="protein sequence ID" value="CAD8117777.1"/>
    <property type="molecule type" value="Genomic_DNA"/>
</dbReference>
<reference evidence="1" key="1">
    <citation type="submission" date="2021-01" db="EMBL/GenBank/DDBJ databases">
        <authorList>
            <consortium name="Genoscope - CEA"/>
            <person name="William W."/>
        </authorList>
    </citation>
    <scope>NUCLEOTIDE SEQUENCE</scope>
</reference>
<proteinExistence type="predicted"/>
<evidence type="ECO:0000313" key="2">
    <source>
        <dbReference type="Proteomes" id="UP000692954"/>
    </source>
</evidence>
<dbReference type="Proteomes" id="UP000692954">
    <property type="component" value="Unassembled WGS sequence"/>
</dbReference>